<dbReference type="PANTHER" id="PTHR35186">
    <property type="entry name" value="ANK_REP_REGION DOMAIN-CONTAINING PROTEIN"/>
    <property type="match status" value="1"/>
</dbReference>
<evidence type="ECO:0000259" key="3">
    <source>
        <dbReference type="Pfam" id="PF24476"/>
    </source>
</evidence>
<dbReference type="Pfam" id="PF24476">
    <property type="entry name" value="DUF7580"/>
    <property type="match status" value="1"/>
</dbReference>
<dbReference type="AlphaFoldDB" id="A0A6A6R0K5"/>
<dbReference type="Proteomes" id="UP000799750">
    <property type="component" value="Unassembled WGS sequence"/>
</dbReference>
<sequence length="572" mass="65261">MSGIEIAGLILGAFPLIISGLEHWRDIAKVGGFFWRVRKEYTQCREDVKFYELCYKRNLQELLLPMGYDATEINRLVGDPGGKDWSSKALQKRLEGRLQESYDLYMGVIHKMNETAEELKKELSFDGANIQSRLAPSQLQKQRRPSSPQPPTKPSKFASAKSKWDYETFRIRFSFNDPVRKALFDQLKECNGRLEKLLNTSDKVSALQNAGSPNTKKTSALETALKKAWKMSDHLFKALSKAWQCSCQQYHFANLRLEHRTLPEICFEVILMFAAPSSRVNTPWLWQELQCRQMIGCSCPHKPMKPSPSPSLVRRKKVAFTTPATTVVTVPKIELDVLVDPSLGLCELLGKDGNNQCIGIIGHDDETYHLHPFTKRKRLNNSSPVTLDHILSQNYEAHITRRQRYSIALLLASSIAQLQFTGWIRPNLRKEDVFFYPCENDDCGITYLEPFIRQGFPLYDPTMPNTEANDCNFFSLGILLLELCFGRRLEDHPLRQKHPIEAGGAKQALDLMAALKWSQCVDDEGGDDYASAVKWCFTGANHAQRSWRVEIIKNVIRPLEICLEHFKTTAVS</sequence>
<dbReference type="PANTHER" id="PTHR35186:SF4">
    <property type="entry name" value="PRION-INHIBITION AND PROPAGATION HELO DOMAIN-CONTAINING PROTEIN"/>
    <property type="match status" value="1"/>
</dbReference>
<keyword evidence="5" id="KW-1185">Reference proteome</keyword>
<dbReference type="OrthoDB" id="3565018at2759"/>
<feature type="domain" description="DUF7580" evidence="3">
    <location>
        <begin position="228"/>
        <end position="561"/>
    </location>
</feature>
<feature type="signal peptide" evidence="2">
    <location>
        <begin position="1"/>
        <end position="20"/>
    </location>
</feature>
<keyword evidence="2" id="KW-0732">Signal</keyword>
<reference evidence="4" key="1">
    <citation type="journal article" date="2020" name="Stud. Mycol.">
        <title>101 Dothideomycetes genomes: a test case for predicting lifestyles and emergence of pathogens.</title>
        <authorList>
            <person name="Haridas S."/>
            <person name="Albert R."/>
            <person name="Binder M."/>
            <person name="Bloem J."/>
            <person name="Labutti K."/>
            <person name="Salamov A."/>
            <person name="Andreopoulos B."/>
            <person name="Baker S."/>
            <person name="Barry K."/>
            <person name="Bills G."/>
            <person name="Bluhm B."/>
            <person name="Cannon C."/>
            <person name="Castanera R."/>
            <person name="Culley D."/>
            <person name="Daum C."/>
            <person name="Ezra D."/>
            <person name="Gonzalez J."/>
            <person name="Henrissat B."/>
            <person name="Kuo A."/>
            <person name="Liang C."/>
            <person name="Lipzen A."/>
            <person name="Lutzoni F."/>
            <person name="Magnuson J."/>
            <person name="Mondo S."/>
            <person name="Nolan M."/>
            <person name="Ohm R."/>
            <person name="Pangilinan J."/>
            <person name="Park H.-J."/>
            <person name="Ramirez L."/>
            <person name="Alfaro M."/>
            <person name="Sun H."/>
            <person name="Tritt A."/>
            <person name="Yoshinaga Y."/>
            <person name="Zwiers L.-H."/>
            <person name="Turgeon B."/>
            <person name="Goodwin S."/>
            <person name="Spatafora J."/>
            <person name="Crous P."/>
            <person name="Grigoriev I."/>
        </authorList>
    </citation>
    <scope>NUCLEOTIDE SEQUENCE</scope>
    <source>
        <strain evidence="4">CBS 269.34</strain>
    </source>
</reference>
<evidence type="ECO:0000313" key="4">
    <source>
        <dbReference type="EMBL" id="KAF2498251.1"/>
    </source>
</evidence>
<dbReference type="EMBL" id="MU004185">
    <property type="protein sequence ID" value="KAF2498251.1"/>
    <property type="molecule type" value="Genomic_DNA"/>
</dbReference>
<proteinExistence type="predicted"/>
<protein>
    <recommendedName>
        <fullName evidence="3">DUF7580 domain-containing protein</fullName>
    </recommendedName>
</protein>
<evidence type="ECO:0000256" key="2">
    <source>
        <dbReference type="SAM" id="SignalP"/>
    </source>
</evidence>
<dbReference type="InterPro" id="IPR056002">
    <property type="entry name" value="DUF7580"/>
</dbReference>
<accession>A0A6A6R0K5</accession>
<feature type="chain" id="PRO_5025496692" description="DUF7580 domain-containing protein" evidence="2">
    <location>
        <begin position="21"/>
        <end position="572"/>
    </location>
</feature>
<organism evidence="4 5">
    <name type="scientific">Lophium mytilinum</name>
    <dbReference type="NCBI Taxonomy" id="390894"/>
    <lineage>
        <taxon>Eukaryota</taxon>
        <taxon>Fungi</taxon>
        <taxon>Dikarya</taxon>
        <taxon>Ascomycota</taxon>
        <taxon>Pezizomycotina</taxon>
        <taxon>Dothideomycetes</taxon>
        <taxon>Pleosporomycetidae</taxon>
        <taxon>Mytilinidiales</taxon>
        <taxon>Mytilinidiaceae</taxon>
        <taxon>Lophium</taxon>
    </lineage>
</organism>
<name>A0A6A6R0K5_9PEZI</name>
<gene>
    <name evidence="4" type="ORF">BU16DRAFT_524392</name>
</gene>
<evidence type="ECO:0000256" key="1">
    <source>
        <dbReference type="SAM" id="MobiDB-lite"/>
    </source>
</evidence>
<feature type="region of interest" description="Disordered" evidence="1">
    <location>
        <begin position="134"/>
        <end position="159"/>
    </location>
</feature>
<evidence type="ECO:0000313" key="5">
    <source>
        <dbReference type="Proteomes" id="UP000799750"/>
    </source>
</evidence>